<reference evidence="1 2" key="1">
    <citation type="submission" date="2019-06" db="EMBL/GenBank/DDBJ databases">
        <title>Pac Bio to generate improved reference genome sequences for organisms with transposon mutant libraries (support for FEBA project).</title>
        <authorList>
            <person name="Blow M."/>
        </authorList>
    </citation>
    <scope>NUCLEOTIDE SEQUENCE [LARGE SCALE GENOMIC DNA]</scope>
    <source>
        <strain evidence="1 2">USDA 1844</strain>
    </source>
</reference>
<evidence type="ECO:0000313" key="2">
    <source>
        <dbReference type="Proteomes" id="UP000319824"/>
    </source>
</evidence>
<sequence length="57" mass="6446">MGKMDPPHSFMHRGWYAAMSMKSPKAAMSRAATAPSTQRLTIQGWRAAILQKWILDQ</sequence>
<organism evidence="1 2">
    <name type="scientific">Rhizobium mongolense USDA 1844</name>
    <dbReference type="NCBI Taxonomy" id="1079460"/>
    <lineage>
        <taxon>Bacteria</taxon>
        <taxon>Pseudomonadati</taxon>
        <taxon>Pseudomonadota</taxon>
        <taxon>Alphaproteobacteria</taxon>
        <taxon>Hyphomicrobiales</taxon>
        <taxon>Rhizobiaceae</taxon>
        <taxon>Rhizobium/Agrobacterium group</taxon>
        <taxon>Rhizobium</taxon>
    </lineage>
</organism>
<dbReference type="Proteomes" id="UP000319824">
    <property type="component" value="Unassembled WGS sequence"/>
</dbReference>
<protein>
    <submittedName>
        <fullName evidence="1">Uncharacterized protein</fullName>
    </submittedName>
</protein>
<gene>
    <name evidence="1" type="ORF">BCL32_1418</name>
</gene>
<name>A0A559TF19_9HYPH</name>
<comment type="caution">
    <text evidence="1">The sequence shown here is derived from an EMBL/GenBank/DDBJ whole genome shotgun (WGS) entry which is preliminary data.</text>
</comment>
<dbReference type="RefSeq" id="WP_022716306.1">
    <property type="nucleotide sequence ID" value="NZ_ATTQ01000009.1"/>
</dbReference>
<dbReference type="AlphaFoldDB" id="A0A559TF19"/>
<accession>A0A559TF19</accession>
<proteinExistence type="predicted"/>
<dbReference type="EMBL" id="VISO01000002">
    <property type="protein sequence ID" value="TVZ73204.1"/>
    <property type="molecule type" value="Genomic_DNA"/>
</dbReference>
<evidence type="ECO:0000313" key="1">
    <source>
        <dbReference type="EMBL" id="TVZ73204.1"/>
    </source>
</evidence>